<sequence>MDKRGKFNRWRENILEARIRTEGEKHIALTANNLWQLWKGRNSSQFEQSNRDFKQILHQAWEEWHEYKNRNECESNRIFYPGILGKRKPKLREKMDNMITLSTAIKIHDGNKKTGYGILAHKQYDNSLAAWALVENKTGNKIIEEVEAVKLAF</sequence>
<dbReference type="AlphaFoldDB" id="A0ABD3A2C0"/>
<gene>
    <name evidence="1" type="ORF">ACH5RR_012954</name>
</gene>
<dbReference type="EMBL" id="JBJUIK010000006">
    <property type="protein sequence ID" value="KAL3524582.1"/>
    <property type="molecule type" value="Genomic_DNA"/>
</dbReference>
<comment type="caution">
    <text evidence="1">The sequence shown here is derived from an EMBL/GenBank/DDBJ whole genome shotgun (WGS) entry which is preliminary data.</text>
</comment>
<name>A0ABD3A2C0_9GENT</name>
<evidence type="ECO:0000313" key="1">
    <source>
        <dbReference type="EMBL" id="KAL3524582.1"/>
    </source>
</evidence>
<protein>
    <submittedName>
        <fullName evidence="1">Uncharacterized protein</fullName>
    </submittedName>
</protein>
<keyword evidence="2" id="KW-1185">Reference proteome</keyword>
<accession>A0ABD3A2C0</accession>
<evidence type="ECO:0000313" key="2">
    <source>
        <dbReference type="Proteomes" id="UP001630127"/>
    </source>
</evidence>
<organism evidence="1 2">
    <name type="scientific">Cinchona calisaya</name>
    <dbReference type="NCBI Taxonomy" id="153742"/>
    <lineage>
        <taxon>Eukaryota</taxon>
        <taxon>Viridiplantae</taxon>
        <taxon>Streptophyta</taxon>
        <taxon>Embryophyta</taxon>
        <taxon>Tracheophyta</taxon>
        <taxon>Spermatophyta</taxon>
        <taxon>Magnoliopsida</taxon>
        <taxon>eudicotyledons</taxon>
        <taxon>Gunneridae</taxon>
        <taxon>Pentapetalae</taxon>
        <taxon>asterids</taxon>
        <taxon>lamiids</taxon>
        <taxon>Gentianales</taxon>
        <taxon>Rubiaceae</taxon>
        <taxon>Cinchonoideae</taxon>
        <taxon>Cinchoneae</taxon>
        <taxon>Cinchona</taxon>
    </lineage>
</organism>
<proteinExistence type="predicted"/>
<dbReference type="Proteomes" id="UP001630127">
    <property type="component" value="Unassembled WGS sequence"/>
</dbReference>
<reference evidence="1 2" key="1">
    <citation type="submission" date="2024-11" db="EMBL/GenBank/DDBJ databases">
        <title>A near-complete genome assembly of Cinchona calisaya.</title>
        <authorList>
            <person name="Lian D.C."/>
            <person name="Zhao X.W."/>
            <person name="Wei L."/>
        </authorList>
    </citation>
    <scope>NUCLEOTIDE SEQUENCE [LARGE SCALE GENOMIC DNA]</scope>
    <source>
        <tissue evidence="1">Nenye</tissue>
    </source>
</reference>